<protein>
    <recommendedName>
        <fullName evidence="2">Reverse transcriptase domain-containing protein</fullName>
    </recommendedName>
</protein>
<evidence type="ECO:0000313" key="4">
    <source>
        <dbReference type="Proteomes" id="UP000324800"/>
    </source>
</evidence>
<evidence type="ECO:0000256" key="1">
    <source>
        <dbReference type="SAM" id="MobiDB-lite"/>
    </source>
</evidence>
<evidence type="ECO:0000259" key="2">
    <source>
        <dbReference type="PROSITE" id="PS50878"/>
    </source>
</evidence>
<organism evidence="3 4">
    <name type="scientific">Streblomastix strix</name>
    <dbReference type="NCBI Taxonomy" id="222440"/>
    <lineage>
        <taxon>Eukaryota</taxon>
        <taxon>Metamonada</taxon>
        <taxon>Preaxostyla</taxon>
        <taxon>Oxymonadida</taxon>
        <taxon>Streblomastigidae</taxon>
        <taxon>Streblomastix</taxon>
    </lineage>
</organism>
<feature type="domain" description="Reverse transcriptase" evidence="2">
    <location>
        <begin position="338"/>
        <end position="497"/>
    </location>
</feature>
<dbReference type="PROSITE" id="PS50878">
    <property type="entry name" value="RT_POL"/>
    <property type="match status" value="1"/>
</dbReference>
<dbReference type="InterPro" id="IPR043128">
    <property type="entry name" value="Rev_trsase/Diguanyl_cyclase"/>
</dbReference>
<dbReference type="SUPFAM" id="SSF56672">
    <property type="entry name" value="DNA/RNA polymerases"/>
    <property type="match status" value="1"/>
</dbReference>
<name>A0A5J4UXT3_9EUKA</name>
<dbReference type="PANTHER" id="PTHR33050">
    <property type="entry name" value="REVERSE TRANSCRIPTASE DOMAIN-CONTAINING PROTEIN"/>
    <property type="match status" value="1"/>
</dbReference>
<dbReference type="Pfam" id="PF00078">
    <property type="entry name" value="RVT_1"/>
    <property type="match status" value="1"/>
</dbReference>
<proteinExistence type="predicted"/>
<reference evidence="3 4" key="1">
    <citation type="submission" date="2019-03" db="EMBL/GenBank/DDBJ databases">
        <title>Single cell metagenomics reveals metabolic interactions within the superorganism composed of flagellate Streblomastix strix and complex community of Bacteroidetes bacteria on its surface.</title>
        <authorList>
            <person name="Treitli S.C."/>
            <person name="Kolisko M."/>
            <person name="Husnik F."/>
            <person name="Keeling P."/>
            <person name="Hampl V."/>
        </authorList>
    </citation>
    <scope>NUCLEOTIDE SEQUENCE [LARGE SCALE GENOMIC DNA]</scope>
    <source>
        <strain evidence="3">ST1C</strain>
    </source>
</reference>
<evidence type="ECO:0000313" key="3">
    <source>
        <dbReference type="EMBL" id="KAA6375536.1"/>
    </source>
</evidence>
<feature type="region of interest" description="Disordered" evidence="1">
    <location>
        <begin position="169"/>
        <end position="234"/>
    </location>
</feature>
<gene>
    <name evidence="3" type="ORF">EZS28_028936</name>
</gene>
<dbReference type="InterPro" id="IPR052055">
    <property type="entry name" value="Hepadnavirus_pol/RT"/>
</dbReference>
<comment type="caution">
    <text evidence="3">The sequence shown here is derived from an EMBL/GenBank/DDBJ whole genome shotgun (WGS) entry which is preliminary data.</text>
</comment>
<dbReference type="EMBL" id="SNRW01011156">
    <property type="protein sequence ID" value="KAA6375536.1"/>
    <property type="molecule type" value="Genomic_DNA"/>
</dbReference>
<dbReference type="Gene3D" id="3.30.70.270">
    <property type="match status" value="1"/>
</dbReference>
<accession>A0A5J4UXT3</accession>
<dbReference type="AlphaFoldDB" id="A0A5J4UXT3"/>
<dbReference type="InterPro" id="IPR000477">
    <property type="entry name" value="RT_dom"/>
</dbReference>
<feature type="region of interest" description="Disordered" evidence="1">
    <location>
        <begin position="31"/>
        <end position="64"/>
    </location>
</feature>
<dbReference type="InterPro" id="IPR043502">
    <property type="entry name" value="DNA/RNA_pol_sf"/>
</dbReference>
<dbReference type="Gene3D" id="3.10.10.10">
    <property type="entry name" value="HIV Type 1 Reverse Transcriptase, subunit A, domain 1"/>
    <property type="match status" value="1"/>
</dbReference>
<sequence>MFTIAMMMCLEKLIQYSYKLEVIDEEERKVEPIQESTQSKLKVPGQRRGKTGAANGTINPSAQSSRIKQIAGGSDFNFGSSMDIDMEHMMERDLIQTQPTTNDGPIVSTAPYQLRTASQHAGGDTANVFEAQYANIQHVNDGNDMYVPQQGHLVAQGAGGLGFQFLMGPEQEQSEDEPEQDQGQQDLNILPDNPGNEGPTGLHKKQEGAKRIRVASNHSLNLPVRRKRATDSANFASGRHMLMQVWRHQRQEQLQDTPPQRSQTQVQQQQLSGELMRYITAWGTINCKKFIQIEFYLIFKDNNSQERLQRTIAQCPFQGNQTEMQAYNAMLQEEPQEGLVEEIPKEQVKWWSPTFLVPKPSDEWRKILNASLLNEQMQPLHFKMNGVEQVRYLLIPNDWAITFDLKSAFHHLIVYPPHRAYLAFEVDNHHYQYRAMPLGCKHFPIFFTQALTLLLTEIRKRTDTRIINYSDDLLLHHQDKKLAFLPNTIHNQHSGAF</sequence>
<feature type="compositionally biased region" description="Polar residues" evidence="1">
    <location>
        <begin position="54"/>
        <end position="64"/>
    </location>
</feature>
<dbReference type="PANTHER" id="PTHR33050:SF7">
    <property type="entry name" value="RIBONUCLEASE H"/>
    <property type="match status" value="1"/>
</dbReference>
<dbReference type="Proteomes" id="UP000324800">
    <property type="component" value="Unassembled WGS sequence"/>
</dbReference>